<evidence type="ECO:0000313" key="10">
    <source>
        <dbReference type="EMBL" id="MBB2175008.1"/>
    </source>
</evidence>
<evidence type="ECO:0000256" key="5">
    <source>
        <dbReference type="ARBA" id="ARBA00022989"/>
    </source>
</evidence>
<dbReference type="Pfam" id="PF02397">
    <property type="entry name" value="Bac_transf"/>
    <property type="match status" value="1"/>
</dbReference>
<evidence type="ECO:0000256" key="7">
    <source>
        <dbReference type="ARBA" id="ARBA00023169"/>
    </source>
</evidence>
<protein>
    <submittedName>
        <fullName evidence="10">Exopolysaccharide biosynthesis polyprenyl glycosylphosphotransferase</fullName>
    </submittedName>
</protein>
<proteinExistence type="inferred from homology"/>
<feature type="transmembrane region" description="Helical" evidence="8">
    <location>
        <begin position="144"/>
        <end position="162"/>
    </location>
</feature>
<organism evidence="10 11">
    <name type="scientific">Gluconacetobacter johannae</name>
    <dbReference type="NCBI Taxonomy" id="112140"/>
    <lineage>
        <taxon>Bacteria</taxon>
        <taxon>Pseudomonadati</taxon>
        <taxon>Pseudomonadota</taxon>
        <taxon>Alphaproteobacteria</taxon>
        <taxon>Acetobacterales</taxon>
        <taxon>Acetobacteraceae</taxon>
        <taxon>Gluconacetobacter</taxon>
    </lineage>
</organism>
<evidence type="ECO:0000256" key="3">
    <source>
        <dbReference type="ARBA" id="ARBA00022679"/>
    </source>
</evidence>
<keyword evidence="6 8" id="KW-0472">Membrane</keyword>
<dbReference type="PANTHER" id="PTHR30576:SF0">
    <property type="entry name" value="UNDECAPRENYL-PHOSPHATE N-ACETYLGALACTOSAMINYL 1-PHOSPHATE TRANSFERASE-RELATED"/>
    <property type="match status" value="1"/>
</dbReference>
<keyword evidence="11" id="KW-1185">Reference proteome</keyword>
<dbReference type="InterPro" id="IPR003362">
    <property type="entry name" value="Bact_transf"/>
</dbReference>
<evidence type="ECO:0000256" key="6">
    <source>
        <dbReference type="ARBA" id="ARBA00023136"/>
    </source>
</evidence>
<feature type="domain" description="Bacterial sugar transferase" evidence="9">
    <location>
        <begin position="312"/>
        <end position="497"/>
    </location>
</feature>
<evidence type="ECO:0000256" key="2">
    <source>
        <dbReference type="ARBA" id="ARBA00006464"/>
    </source>
</evidence>
<name>A0A7W4J5A8_9PROT</name>
<keyword evidence="5 8" id="KW-1133">Transmembrane helix</keyword>
<sequence length="506" mass="55906">MPPGGPRMSESFGRLQDAISLSNDGLVDEPQPSGATGARSYPYHHPVMAGVTTSLDAFGVLGATILCTHVEPTILMGNGHVALPLADLMSALGFLMIPKKRSLLYIPNILHISAQVRYLTPPLVMGALLHFVVLYMLHRPTAQIIALSLVWLGICAATLCVLRGGEILILQHPSATRHLARNIAVIGSDEVATKVAARVAEEAGPTYRMIGVFDDHDTALDSTVTDGTLDDLIARSRESRLHAIILAIPPSSDPVDHVAEISWRLRSVLSDVYVMPNVVHGIDVLLPIERLGPFALLVLQRRPLSEWQIVRKTMLDVVLGATALAMLAPLMGLIAIAIKMTSPGPVFFRQPRLGYNNRNFMVFKFRSMYANMSDVMAARQTSRDDPRVTRIGKWLRRLSLDELPQLLNVLRGEMSLVGPRPHAPHTRADGMLLDDALAEYVIRHQVKPGITGWAQVNGARGELVTLDDLRRRVEFDLEYMQKWSLRFDLKILALTVLREVFSKHAF</sequence>
<comment type="caution">
    <text evidence="10">The sequence shown here is derived from an EMBL/GenBank/DDBJ whole genome shotgun (WGS) entry which is preliminary data.</text>
</comment>
<dbReference type="Proteomes" id="UP000561066">
    <property type="component" value="Unassembled WGS sequence"/>
</dbReference>
<feature type="transmembrane region" description="Helical" evidence="8">
    <location>
        <begin position="317"/>
        <end position="338"/>
    </location>
</feature>
<dbReference type="Pfam" id="PF13727">
    <property type="entry name" value="CoA_binding_3"/>
    <property type="match status" value="1"/>
</dbReference>
<dbReference type="GO" id="GO:0016780">
    <property type="term" value="F:phosphotransferase activity, for other substituted phosphate groups"/>
    <property type="evidence" value="ECO:0007669"/>
    <property type="project" value="TreeGrafter"/>
</dbReference>
<keyword evidence="4 8" id="KW-0812">Transmembrane</keyword>
<dbReference type="NCBIfam" id="TIGR03025">
    <property type="entry name" value="EPS_sugtrans"/>
    <property type="match status" value="1"/>
</dbReference>
<dbReference type="InterPro" id="IPR017475">
    <property type="entry name" value="EPS_sugar_tfrase"/>
</dbReference>
<comment type="similarity">
    <text evidence="2">Belongs to the bacterial sugar transferase family.</text>
</comment>
<gene>
    <name evidence="10" type="ORF">HLH21_03590</name>
</gene>
<keyword evidence="7" id="KW-0270">Exopolysaccharide synthesis</keyword>
<evidence type="ECO:0000256" key="8">
    <source>
        <dbReference type="SAM" id="Phobius"/>
    </source>
</evidence>
<accession>A0A7W4J5A8</accession>
<reference evidence="10 11" key="1">
    <citation type="submission" date="2020-04" db="EMBL/GenBank/DDBJ databases">
        <title>Description of novel Gluconacetobacter.</title>
        <authorList>
            <person name="Sombolestani A."/>
        </authorList>
    </citation>
    <scope>NUCLEOTIDE SEQUENCE [LARGE SCALE GENOMIC DNA]</scope>
    <source>
        <strain evidence="10 11">LMG 21312</strain>
    </source>
</reference>
<dbReference type="PANTHER" id="PTHR30576">
    <property type="entry name" value="COLANIC BIOSYNTHESIS UDP-GLUCOSE LIPID CARRIER TRANSFERASE"/>
    <property type="match status" value="1"/>
</dbReference>
<dbReference type="AlphaFoldDB" id="A0A7W4J5A8"/>
<dbReference type="GO" id="GO:0000271">
    <property type="term" value="P:polysaccharide biosynthetic process"/>
    <property type="evidence" value="ECO:0007669"/>
    <property type="project" value="UniProtKB-KW"/>
</dbReference>
<evidence type="ECO:0000256" key="4">
    <source>
        <dbReference type="ARBA" id="ARBA00022692"/>
    </source>
</evidence>
<evidence type="ECO:0000256" key="1">
    <source>
        <dbReference type="ARBA" id="ARBA00004141"/>
    </source>
</evidence>
<dbReference type="EMBL" id="JABEQH010000004">
    <property type="protein sequence ID" value="MBB2175008.1"/>
    <property type="molecule type" value="Genomic_DNA"/>
</dbReference>
<evidence type="ECO:0000313" key="11">
    <source>
        <dbReference type="Proteomes" id="UP000561066"/>
    </source>
</evidence>
<dbReference type="GO" id="GO:0016020">
    <property type="term" value="C:membrane"/>
    <property type="evidence" value="ECO:0007669"/>
    <property type="project" value="UniProtKB-SubCell"/>
</dbReference>
<comment type="subcellular location">
    <subcellularLocation>
        <location evidence="1">Membrane</location>
        <topology evidence="1">Multi-pass membrane protein</topology>
    </subcellularLocation>
</comment>
<evidence type="ECO:0000259" key="9">
    <source>
        <dbReference type="Pfam" id="PF02397"/>
    </source>
</evidence>
<keyword evidence="3 10" id="KW-0808">Transferase</keyword>